<dbReference type="InterPro" id="IPR012795">
    <property type="entry name" value="tRNA_Ile_lys_synt_N"/>
</dbReference>
<proteinExistence type="inferred from homology"/>
<dbReference type="InterPro" id="IPR012094">
    <property type="entry name" value="tRNA_Ile_lys_synt"/>
</dbReference>
<comment type="subcellular location">
    <subcellularLocation>
        <location evidence="6">Cytoplasm</location>
    </subcellularLocation>
</comment>
<protein>
    <recommendedName>
        <fullName evidence="6">tRNA(Ile)-lysidine synthase</fullName>
        <ecNumber evidence="6">6.3.4.19</ecNumber>
    </recommendedName>
    <alternativeName>
        <fullName evidence="6">tRNA(Ile)-2-lysyl-cytidine synthase</fullName>
    </alternativeName>
    <alternativeName>
        <fullName evidence="6">tRNA(Ile)-lysidine synthetase</fullName>
    </alternativeName>
</protein>
<dbReference type="HAMAP" id="MF_01161">
    <property type="entry name" value="tRNA_Ile_lys_synt"/>
    <property type="match status" value="1"/>
</dbReference>
<evidence type="ECO:0000256" key="4">
    <source>
        <dbReference type="ARBA" id="ARBA00022840"/>
    </source>
</evidence>
<dbReference type="EMBL" id="JAHMHK010000001">
    <property type="protein sequence ID" value="MBU4693493.1"/>
    <property type="molecule type" value="Genomic_DNA"/>
</dbReference>
<evidence type="ECO:0000313" key="8">
    <source>
        <dbReference type="EMBL" id="MBU4693493.1"/>
    </source>
</evidence>
<organism evidence="8 9">
    <name type="scientific">Mycoplasma zalophidermidis</name>
    <dbReference type="NCBI Taxonomy" id="398174"/>
    <lineage>
        <taxon>Bacteria</taxon>
        <taxon>Bacillati</taxon>
        <taxon>Mycoplasmatota</taxon>
        <taxon>Mollicutes</taxon>
        <taxon>Mycoplasmataceae</taxon>
        <taxon>Mycoplasma</taxon>
    </lineage>
</organism>
<sequence>MKTKNKKLIAVSGGPDSMFLLKKSIDNYGAENLVVAHINYKTRPESDYETELIKKFCELNKVSFFFKICDYTQCKGNFENWARTKRYEFFKSVYDSENCDLLIMGHHKDDFLETALMQKNSNRDVLFFGIKDKNVNFGMNIYRPFINRYFKDEILHEIKNLDITYSVDSTNLLPVCERNKIRLELQKYSLVEKSELISNFYKKNSFLKKTEEKILNEFESWKDCEYSQDCFEFYKYKAQIIYKFIHENFCAIKLSKNKIDSIIQWYLSKNRTSEYILKDNIKLIKKRGKLTNISY</sequence>
<keyword evidence="9" id="KW-1185">Reference proteome</keyword>
<dbReference type="EC" id="6.3.4.19" evidence="6"/>
<comment type="domain">
    <text evidence="6">The N-terminal region contains the highly conserved SGGXDS motif, predicted to be a P-loop motif involved in ATP binding.</text>
</comment>
<dbReference type="Proteomes" id="UP000812267">
    <property type="component" value="Unassembled WGS sequence"/>
</dbReference>
<feature type="binding site" evidence="6">
    <location>
        <begin position="12"/>
        <end position="17"/>
    </location>
    <ligand>
        <name>ATP</name>
        <dbReference type="ChEBI" id="CHEBI:30616"/>
    </ligand>
</feature>
<evidence type="ECO:0000313" key="9">
    <source>
        <dbReference type="Proteomes" id="UP000812267"/>
    </source>
</evidence>
<comment type="catalytic activity">
    <reaction evidence="5 6">
        <text>cytidine(34) in tRNA(Ile2) + L-lysine + ATP = lysidine(34) in tRNA(Ile2) + AMP + diphosphate + H(+)</text>
        <dbReference type="Rhea" id="RHEA:43744"/>
        <dbReference type="Rhea" id="RHEA-COMP:10625"/>
        <dbReference type="Rhea" id="RHEA-COMP:10670"/>
        <dbReference type="ChEBI" id="CHEBI:15378"/>
        <dbReference type="ChEBI" id="CHEBI:30616"/>
        <dbReference type="ChEBI" id="CHEBI:32551"/>
        <dbReference type="ChEBI" id="CHEBI:33019"/>
        <dbReference type="ChEBI" id="CHEBI:82748"/>
        <dbReference type="ChEBI" id="CHEBI:83665"/>
        <dbReference type="ChEBI" id="CHEBI:456215"/>
        <dbReference type="EC" id="6.3.4.19"/>
    </reaction>
</comment>
<comment type="function">
    <text evidence="6">Ligates lysine onto the cytidine present at position 34 of the AUA codon-specific tRNA(Ile) that contains the anticodon CAU, in an ATP-dependent manner. Cytidine is converted to lysidine, thus changing the amino acid specificity of the tRNA from methionine to isoleucine.</text>
</comment>
<keyword evidence="4 6" id="KW-0067">ATP-binding</keyword>
<dbReference type="GO" id="GO:0032267">
    <property type="term" value="F:tRNA(Ile)-lysidine synthase activity"/>
    <property type="evidence" value="ECO:0007669"/>
    <property type="project" value="UniProtKB-EC"/>
</dbReference>
<accession>A0ABS6DR62</accession>
<evidence type="ECO:0000256" key="3">
    <source>
        <dbReference type="ARBA" id="ARBA00022741"/>
    </source>
</evidence>
<name>A0ABS6DR62_9MOLU</name>
<evidence type="ECO:0000256" key="1">
    <source>
        <dbReference type="ARBA" id="ARBA00022598"/>
    </source>
</evidence>
<evidence type="ECO:0000256" key="2">
    <source>
        <dbReference type="ARBA" id="ARBA00022694"/>
    </source>
</evidence>
<dbReference type="CDD" id="cd01992">
    <property type="entry name" value="TilS_N"/>
    <property type="match status" value="1"/>
</dbReference>
<keyword evidence="1 6" id="KW-0436">Ligase</keyword>
<keyword evidence="6" id="KW-0963">Cytoplasm</keyword>
<dbReference type="PANTHER" id="PTHR43033:SF1">
    <property type="entry name" value="TRNA(ILE)-LYSIDINE SYNTHASE-RELATED"/>
    <property type="match status" value="1"/>
</dbReference>
<evidence type="ECO:0000259" key="7">
    <source>
        <dbReference type="Pfam" id="PF01171"/>
    </source>
</evidence>
<keyword evidence="2 6" id="KW-0819">tRNA processing</keyword>
<dbReference type="PANTHER" id="PTHR43033">
    <property type="entry name" value="TRNA(ILE)-LYSIDINE SYNTHASE-RELATED"/>
    <property type="match status" value="1"/>
</dbReference>
<gene>
    <name evidence="6 8" type="primary">tilS</name>
    <name evidence="8" type="ORF">KQ878_01150</name>
</gene>
<dbReference type="RefSeq" id="WP_216505291.1">
    <property type="nucleotide sequence ID" value="NZ_JAHMHJ010000001.1"/>
</dbReference>
<dbReference type="NCBIfam" id="TIGR02432">
    <property type="entry name" value="lysidine_TilS_N"/>
    <property type="match status" value="1"/>
</dbReference>
<evidence type="ECO:0000256" key="6">
    <source>
        <dbReference type="HAMAP-Rule" id="MF_01161"/>
    </source>
</evidence>
<dbReference type="InterPro" id="IPR011063">
    <property type="entry name" value="TilS/TtcA_N"/>
</dbReference>
<keyword evidence="3 6" id="KW-0547">Nucleotide-binding</keyword>
<feature type="domain" description="tRNA(Ile)-lysidine/2-thiocytidine synthase N-terminal" evidence="7">
    <location>
        <begin position="7"/>
        <end position="183"/>
    </location>
</feature>
<dbReference type="Pfam" id="PF01171">
    <property type="entry name" value="ATP_bind_3"/>
    <property type="match status" value="1"/>
</dbReference>
<comment type="similarity">
    <text evidence="6">Belongs to the tRNA(Ile)-lysidine synthase family.</text>
</comment>
<comment type="caution">
    <text evidence="8">The sequence shown here is derived from an EMBL/GenBank/DDBJ whole genome shotgun (WGS) entry which is preliminary data.</text>
</comment>
<reference evidence="8" key="1">
    <citation type="submission" date="2021-06" db="EMBL/GenBank/DDBJ databases">
        <title>Novel Mycoplasma species detected in California sea lions (Zalophus californianus) from the USA.</title>
        <authorList>
            <person name="Volokhov D.V."/>
            <person name="Furtak V.A."/>
            <person name="Zagorodnyaya T.A."/>
        </authorList>
    </citation>
    <scope>NUCLEOTIDE SEQUENCE [LARGE SCALE GENOMIC DNA]</scope>
    <source>
        <strain evidence="8">CSL 4779</strain>
    </source>
</reference>
<evidence type="ECO:0000256" key="5">
    <source>
        <dbReference type="ARBA" id="ARBA00048539"/>
    </source>
</evidence>